<gene>
    <name evidence="1" type="primary">WBGene00275008</name>
</gene>
<keyword evidence="2" id="KW-1185">Reference proteome</keyword>
<accession>A0A8R1YUH7</accession>
<dbReference type="AlphaFoldDB" id="A0A2A6BPN8"/>
<accession>A0A2A6BPN8</accession>
<organism evidence="1 2">
    <name type="scientific">Pristionchus pacificus</name>
    <name type="common">Parasitic nematode worm</name>
    <dbReference type="NCBI Taxonomy" id="54126"/>
    <lineage>
        <taxon>Eukaryota</taxon>
        <taxon>Metazoa</taxon>
        <taxon>Ecdysozoa</taxon>
        <taxon>Nematoda</taxon>
        <taxon>Chromadorea</taxon>
        <taxon>Rhabditida</taxon>
        <taxon>Rhabditina</taxon>
        <taxon>Diplogasteromorpha</taxon>
        <taxon>Diplogasteroidea</taxon>
        <taxon>Neodiplogasteridae</taxon>
        <taxon>Pristionchus</taxon>
    </lineage>
</organism>
<proteinExistence type="predicted"/>
<sequence>MGIDAAMAIKPILIVSIGLEAVICLIVVILCIFLFLAIKKVNEDV</sequence>
<reference evidence="2" key="1">
    <citation type="journal article" date="2008" name="Nat. Genet.">
        <title>The Pristionchus pacificus genome provides a unique perspective on nematode lifestyle and parasitism.</title>
        <authorList>
            <person name="Dieterich C."/>
            <person name="Clifton S.W."/>
            <person name="Schuster L.N."/>
            <person name="Chinwalla A."/>
            <person name="Delehaunty K."/>
            <person name="Dinkelacker I."/>
            <person name="Fulton L."/>
            <person name="Fulton R."/>
            <person name="Godfrey J."/>
            <person name="Minx P."/>
            <person name="Mitreva M."/>
            <person name="Roeseler W."/>
            <person name="Tian H."/>
            <person name="Witte H."/>
            <person name="Yang S.P."/>
            <person name="Wilson R.K."/>
            <person name="Sommer R.J."/>
        </authorList>
    </citation>
    <scope>NUCLEOTIDE SEQUENCE [LARGE SCALE GENOMIC DNA]</scope>
    <source>
        <strain evidence="2">PS312</strain>
    </source>
</reference>
<evidence type="ECO:0000313" key="2">
    <source>
        <dbReference type="Proteomes" id="UP000005239"/>
    </source>
</evidence>
<evidence type="ECO:0000313" key="1">
    <source>
        <dbReference type="EnsemblMetazoa" id="PPA36639.1"/>
    </source>
</evidence>
<dbReference type="EnsemblMetazoa" id="PPA36639.1">
    <property type="protein sequence ID" value="PPA36639.1"/>
    <property type="gene ID" value="WBGene00275008"/>
</dbReference>
<protein>
    <submittedName>
        <fullName evidence="1">Uncharacterized protein</fullName>
    </submittedName>
</protein>
<reference evidence="1" key="2">
    <citation type="submission" date="2022-06" db="UniProtKB">
        <authorList>
            <consortium name="EnsemblMetazoa"/>
        </authorList>
    </citation>
    <scope>IDENTIFICATION</scope>
    <source>
        <strain evidence="1">PS312</strain>
    </source>
</reference>
<dbReference type="Proteomes" id="UP000005239">
    <property type="component" value="Unassembled WGS sequence"/>
</dbReference>
<name>A0A2A6BPN8_PRIPA</name>